<dbReference type="Pfam" id="PF14559">
    <property type="entry name" value="TPR_19"/>
    <property type="match status" value="1"/>
</dbReference>
<dbReference type="SUPFAM" id="SSF48452">
    <property type="entry name" value="TPR-like"/>
    <property type="match status" value="1"/>
</dbReference>
<keyword evidence="4" id="KW-1185">Reference proteome</keyword>
<keyword evidence="2" id="KW-0802">TPR repeat</keyword>
<gene>
    <name evidence="3" type="ORF">LZ518_02095</name>
</gene>
<organism evidence="3 4">
    <name type="scientific">Sphingomonas brevis</name>
    <dbReference type="NCBI Taxonomy" id="2908206"/>
    <lineage>
        <taxon>Bacteria</taxon>
        <taxon>Pseudomonadati</taxon>
        <taxon>Pseudomonadota</taxon>
        <taxon>Alphaproteobacteria</taxon>
        <taxon>Sphingomonadales</taxon>
        <taxon>Sphingomonadaceae</taxon>
        <taxon>Sphingomonas</taxon>
    </lineage>
</organism>
<dbReference type="Gene3D" id="3.40.50.300">
    <property type="entry name" value="P-loop containing nucleotide triphosphate hydrolases"/>
    <property type="match status" value="1"/>
</dbReference>
<name>A0ABT0S6B0_9SPHN</name>
<dbReference type="SUPFAM" id="SSF52540">
    <property type="entry name" value="P-loop containing nucleoside triphosphate hydrolases"/>
    <property type="match status" value="1"/>
</dbReference>
<dbReference type="SMART" id="SM00028">
    <property type="entry name" value="TPR"/>
    <property type="match status" value="4"/>
</dbReference>
<reference evidence="3" key="1">
    <citation type="submission" date="2022-05" db="EMBL/GenBank/DDBJ databases">
        <authorList>
            <person name="Jo J.-H."/>
            <person name="Im W.-T."/>
        </authorList>
    </citation>
    <scope>NUCLEOTIDE SEQUENCE</scope>
    <source>
        <strain evidence="3">RB56-2</strain>
    </source>
</reference>
<dbReference type="InterPro" id="IPR011990">
    <property type="entry name" value="TPR-like_helical_dom_sf"/>
</dbReference>
<dbReference type="Pfam" id="PF13469">
    <property type="entry name" value="Sulfotransfer_3"/>
    <property type="match status" value="1"/>
</dbReference>
<dbReference type="Proteomes" id="UP001165383">
    <property type="component" value="Unassembled WGS sequence"/>
</dbReference>
<dbReference type="EMBL" id="JAMGBB010000001">
    <property type="protein sequence ID" value="MCL6739929.1"/>
    <property type="molecule type" value="Genomic_DNA"/>
</dbReference>
<accession>A0ABT0S6B0</accession>
<dbReference type="PANTHER" id="PTHR12788">
    <property type="entry name" value="PROTEIN-TYROSINE SULFOTRANSFERASE 2"/>
    <property type="match status" value="1"/>
</dbReference>
<dbReference type="Gene3D" id="1.25.40.10">
    <property type="entry name" value="Tetratricopeptide repeat domain"/>
    <property type="match status" value="1"/>
</dbReference>
<keyword evidence="1" id="KW-0808">Transferase</keyword>
<dbReference type="PROSITE" id="PS50005">
    <property type="entry name" value="TPR"/>
    <property type="match status" value="1"/>
</dbReference>
<dbReference type="Pfam" id="PF13432">
    <property type="entry name" value="TPR_16"/>
    <property type="match status" value="1"/>
</dbReference>
<evidence type="ECO:0000256" key="2">
    <source>
        <dbReference type="PROSITE-ProRule" id="PRU00339"/>
    </source>
</evidence>
<feature type="repeat" description="TPR" evidence="2">
    <location>
        <begin position="119"/>
        <end position="152"/>
    </location>
</feature>
<proteinExistence type="predicted"/>
<dbReference type="InterPro" id="IPR026634">
    <property type="entry name" value="TPST-like"/>
</dbReference>
<dbReference type="PANTHER" id="PTHR12788:SF10">
    <property type="entry name" value="PROTEIN-TYROSINE SULFOTRANSFERASE"/>
    <property type="match status" value="1"/>
</dbReference>
<dbReference type="InterPro" id="IPR027417">
    <property type="entry name" value="P-loop_NTPase"/>
</dbReference>
<protein>
    <submittedName>
        <fullName evidence="3">Sulfotransferase</fullName>
    </submittedName>
</protein>
<evidence type="ECO:0000313" key="3">
    <source>
        <dbReference type="EMBL" id="MCL6739929.1"/>
    </source>
</evidence>
<evidence type="ECO:0000313" key="4">
    <source>
        <dbReference type="Proteomes" id="UP001165383"/>
    </source>
</evidence>
<evidence type="ECO:0000256" key="1">
    <source>
        <dbReference type="ARBA" id="ARBA00022679"/>
    </source>
</evidence>
<dbReference type="InterPro" id="IPR019734">
    <property type="entry name" value="TPR_rpt"/>
</dbReference>
<comment type="caution">
    <text evidence="3">The sequence shown here is derived from an EMBL/GenBank/DDBJ whole genome shotgun (WGS) entry which is preliminary data.</text>
</comment>
<sequence>MAERILKPYLKEDPFDVRAIRMLAELAARIGRLNDSETLLRRALEIAPNFHPARTNLAMVLGRLGRPNEALELLDELFEAEPESVRNVNLKAATLGRLGDFQNAIQLYEQVIAHAPSQPRVWMSYGHVLKTVGRLEEGIAAYRKALDLNPTAGEAWWSLANLKTVRFTEEDIAAMQRALASADLRDDDRFHLDFALGKAFHDAERGEEAFAHYSAGNALRRKYHPFRQSDVAQLVDRSIEFFTAEVLAGLGGCDAPDPIFVVGMPRAGSTLVEQIISSHSQVEGLSELQDMPALAREGGRRYPIGITALGADERRRSGEDYLMRASVQRRTERPYFIDKLPNNWMFVPFIHMILPNAKIIDARRHPLGCCMSNFRQHFARGQDYTYSLGDLGHFYANYVRLMAHVDTVLPGRVHRVIYERMVDDTEAEVRALLDYCGLEFEPQCLEFHKTERAVRTPSSEQVRQPIYRDATGEWQRYEKYLGPLKEALGEVLDAYPDAPASFLQR</sequence>